<dbReference type="Pfam" id="PF05685">
    <property type="entry name" value="Uma2"/>
    <property type="match status" value="1"/>
</dbReference>
<name>A0A5M3XJC1_9ACTN</name>
<dbReference type="SUPFAM" id="SSF52980">
    <property type="entry name" value="Restriction endonuclease-like"/>
    <property type="match status" value="1"/>
</dbReference>
<evidence type="ECO:0000313" key="2">
    <source>
        <dbReference type="EMBL" id="GES20776.1"/>
    </source>
</evidence>
<evidence type="ECO:0000259" key="1">
    <source>
        <dbReference type="Pfam" id="PF05685"/>
    </source>
</evidence>
<dbReference type="RefSeq" id="WP_155345795.1">
    <property type="nucleotide sequence ID" value="NZ_BAAAHM010000002.1"/>
</dbReference>
<dbReference type="PANTHER" id="PTHR35400">
    <property type="entry name" value="SLR1083 PROTEIN"/>
    <property type="match status" value="1"/>
</dbReference>
<dbReference type="CDD" id="cd06260">
    <property type="entry name" value="DUF820-like"/>
    <property type="match status" value="1"/>
</dbReference>
<keyword evidence="3" id="KW-1185">Reference proteome</keyword>
<organism evidence="2 3">
    <name type="scientific">Acrocarpospora pleiomorpha</name>
    <dbReference type="NCBI Taxonomy" id="90975"/>
    <lineage>
        <taxon>Bacteria</taxon>
        <taxon>Bacillati</taxon>
        <taxon>Actinomycetota</taxon>
        <taxon>Actinomycetes</taxon>
        <taxon>Streptosporangiales</taxon>
        <taxon>Streptosporangiaceae</taxon>
        <taxon>Acrocarpospora</taxon>
    </lineage>
</organism>
<dbReference type="InterPro" id="IPR008538">
    <property type="entry name" value="Uma2"/>
</dbReference>
<proteinExistence type="predicted"/>
<dbReference type="EMBL" id="BLAF01000018">
    <property type="protein sequence ID" value="GES20776.1"/>
    <property type="molecule type" value="Genomic_DNA"/>
</dbReference>
<dbReference type="InterPro" id="IPR011335">
    <property type="entry name" value="Restrct_endonuc-II-like"/>
</dbReference>
<sequence length="200" mass="22545">MSVAYDDRDHSYNHGPYTIADLDRMPRDARYELVNGWILMSPWPSIRHDHVVRALRSFFERAIASADADFYVNGPLDVFTVAGIRVPDVGIVDGAAARLSLQRDERAYQGLDVQLVVEVISRESGSERTDRYEKPNEYAASGISHYWIVDLEPKVNITLYSLLPAHGVYRRVDRVFAGTVLKVDDPLPIEFDPGVLLDLG</sequence>
<comment type="caution">
    <text evidence="2">The sequence shown here is derived from an EMBL/GenBank/DDBJ whole genome shotgun (WGS) entry which is preliminary data.</text>
</comment>
<feature type="domain" description="Putative restriction endonuclease" evidence="1">
    <location>
        <begin position="21"/>
        <end position="191"/>
    </location>
</feature>
<dbReference type="PANTHER" id="PTHR35400:SF3">
    <property type="entry name" value="SLL1072 PROTEIN"/>
    <property type="match status" value="1"/>
</dbReference>
<reference evidence="2 3" key="1">
    <citation type="submission" date="2019-10" db="EMBL/GenBank/DDBJ databases">
        <title>Whole genome shotgun sequence of Acrocarpospora pleiomorpha NBRC 16267.</title>
        <authorList>
            <person name="Ichikawa N."/>
            <person name="Kimura A."/>
            <person name="Kitahashi Y."/>
            <person name="Komaki H."/>
            <person name="Oguchi A."/>
        </authorList>
    </citation>
    <scope>NUCLEOTIDE SEQUENCE [LARGE SCALE GENOMIC DNA]</scope>
    <source>
        <strain evidence="2 3">NBRC 16267</strain>
    </source>
</reference>
<protein>
    <recommendedName>
        <fullName evidence="1">Putative restriction endonuclease domain-containing protein</fullName>
    </recommendedName>
</protein>
<gene>
    <name evidence="2" type="ORF">Aple_036720</name>
</gene>
<dbReference type="Gene3D" id="3.90.1570.10">
    <property type="entry name" value="tt1808, chain A"/>
    <property type="match status" value="1"/>
</dbReference>
<accession>A0A5M3XJC1</accession>
<dbReference type="InterPro" id="IPR012296">
    <property type="entry name" value="Nuclease_put_TT1808"/>
</dbReference>
<dbReference type="Proteomes" id="UP000377595">
    <property type="component" value="Unassembled WGS sequence"/>
</dbReference>
<evidence type="ECO:0000313" key="3">
    <source>
        <dbReference type="Proteomes" id="UP000377595"/>
    </source>
</evidence>
<dbReference type="AlphaFoldDB" id="A0A5M3XJC1"/>
<dbReference type="OrthoDB" id="9799703at2"/>